<gene>
    <name evidence="3" type="ORF">L228DRAFT_235003</name>
</gene>
<organism evidence="3 4">
    <name type="scientific">Xylona heveae (strain CBS 132557 / TC161)</name>
    <dbReference type="NCBI Taxonomy" id="1328760"/>
    <lineage>
        <taxon>Eukaryota</taxon>
        <taxon>Fungi</taxon>
        <taxon>Dikarya</taxon>
        <taxon>Ascomycota</taxon>
        <taxon>Pezizomycotina</taxon>
        <taxon>Xylonomycetes</taxon>
        <taxon>Xylonales</taxon>
        <taxon>Xylonaceae</taxon>
        <taxon>Xylona</taxon>
    </lineage>
</organism>
<feature type="transmembrane region" description="Helical" evidence="2">
    <location>
        <begin position="542"/>
        <end position="563"/>
    </location>
</feature>
<dbReference type="STRING" id="1328760.A0A165J823"/>
<accession>A0A165J823</accession>
<reference evidence="3 4" key="1">
    <citation type="journal article" date="2016" name="Fungal Biol.">
        <title>The genome of Xylona heveae provides a window into fungal endophytism.</title>
        <authorList>
            <person name="Gazis R."/>
            <person name="Kuo A."/>
            <person name="Riley R."/>
            <person name="LaButti K."/>
            <person name="Lipzen A."/>
            <person name="Lin J."/>
            <person name="Amirebrahimi M."/>
            <person name="Hesse C.N."/>
            <person name="Spatafora J.W."/>
            <person name="Henrissat B."/>
            <person name="Hainaut M."/>
            <person name="Grigoriev I.V."/>
            <person name="Hibbett D.S."/>
        </authorList>
    </citation>
    <scope>NUCLEOTIDE SEQUENCE [LARGE SCALE GENOMIC DNA]</scope>
    <source>
        <strain evidence="3 4">TC161</strain>
    </source>
</reference>
<protein>
    <recommendedName>
        <fullName evidence="5">Integral membrane protein</fullName>
    </recommendedName>
</protein>
<dbReference type="AlphaFoldDB" id="A0A165J823"/>
<dbReference type="Pfam" id="PF11204">
    <property type="entry name" value="DUF2985"/>
    <property type="match status" value="1"/>
</dbReference>
<feature type="region of interest" description="Disordered" evidence="1">
    <location>
        <begin position="1"/>
        <end position="187"/>
    </location>
</feature>
<evidence type="ECO:0000256" key="1">
    <source>
        <dbReference type="SAM" id="MobiDB-lite"/>
    </source>
</evidence>
<proteinExistence type="predicted"/>
<dbReference type="RefSeq" id="XP_018191428.1">
    <property type="nucleotide sequence ID" value="XM_018330682.1"/>
</dbReference>
<dbReference type="InterPro" id="IPR021369">
    <property type="entry name" value="DUF2985"/>
</dbReference>
<evidence type="ECO:0000256" key="2">
    <source>
        <dbReference type="SAM" id="Phobius"/>
    </source>
</evidence>
<feature type="transmembrane region" description="Helical" evidence="2">
    <location>
        <begin position="376"/>
        <end position="399"/>
    </location>
</feature>
<name>A0A165J823_XYLHT</name>
<keyword evidence="2" id="KW-0472">Membrane</keyword>
<evidence type="ECO:0000313" key="4">
    <source>
        <dbReference type="Proteomes" id="UP000076632"/>
    </source>
</evidence>
<feature type="compositionally biased region" description="Polar residues" evidence="1">
    <location>
        <begin position="48"/>
        <end position="59"/>
    </location>
</feature>
<dbReference type="PANTHER" id="PTHR35872">
    <property type="entry name" value="INTEGRAL MEMBRANE PROTEIN (AFU_ORTHOLOGUE AFUA_5G07110)"/>
    <property type="match status" value="1"/>
</dbReference>
<dbReference type="PANTHER" id="PTHR35872:SF2">
    <property type="entry name" value="INTEGRAL MEMBRANE PROTEIN (AFU_ORTHOLOGUE AFUA_5G07110)"/>
    <property type="match status" value="1"/>
</dbReference>
<feature type="compositionally biased region" description="Basic and acidic residues" evidence="1">
    <location>
        <begin position="109"/>
        <end position="118"/>
    </location>
</feature>
<feature type="compositionally biased region" description="Basic and acidic residues" evidence="1">
    <location>
        <begin position="263"/>
        <end position="280"/>
    </location>
</feature>
<feature type="compositionally biased region" description="Low complexity" evidence="1">
    <location>
        <begin position="62"/>
        <end position="81"/>
    </location>
</feature>
<feature type="region of interest" description="Disordered" evidence="1">
    <location>
        <begin position="242"/>
        <end position="281"/>
    </location>
</feature>
<keyword evidence="2" id="KW-1133">Transmembrane helix</keyword>
<dbReference type="OMA" id="HETMTHH"/>
<feature type="compositionally biased region" description="Basic and acidic residues" evidence="1">
    <location>
        <begin position="1"/>
        <end position="13"/>
    </location>
</feature>
<dbReference type="Proteomes" id="UP000076632">
    <property type="component" value="Unassembled WGS sequence"/>
</dbReference>
<evidence type="ECO:0000313" key="3">
    <source>
        <dbReference type="EMBL" id="KZF25873.1"/>
    </source>
</evidence>
<dbReference type="InParanoid" id="A0A165J823"/>
<dbReference type="OrthoDB" id="3365211at2759"/>
<feature type="region of interest" description="Disordered" evidence="1">
    <location>
        <begin position="595"/>
        <end position="620"/>
    </location>
</feature>
<feature type="compositionally biased region" description="Pro residues" evidence="1">
    <location>
        <begin position="25"/>
        <end position="38"/>
    </location>
</feature>
<dbReference type="EMBL" id="KV407454">
    <property type="protein sequence ID" value="KZF25873.1"/>
    <property type="molecule type" value="Genomic_DNA"/>
</dbReference>
<dbReference type="GeneID" id="28895819"/>
<keyword evidence="4" id="KW-1185">Reference proteome</keyword>
<feature type="transmembrane region" description="Helical" evidence="2">
    <location>
        <begin position="344"/>
        <end position="370"/>
    </location>
</feature>
<keyword evidence="2" id="KW-0812">Transmembrane</keyword>
<evidence type="ECO:0008006" key="5">
    <source>
        <dbReference type="Google" id="ProtNLM"/>
    </source>
</evidence>
<sequence length="620" mass="69335">MDRIEPTARHDGDLNVGPSGSANPNPNPNPKPQRPAPRPTITRRLDSRTTISGPRQPSIQILRLPSTTSTASTRTAARTPPINQNRAHDGEPTDYLAQSGRRRSSSEPQRMHGLDTHQADLGQRRHARPHAQSVGAPVELNALEPPPPTRPRAGSGRLRRMSARSALGMKRSATTGGGLDAAPRRPPPVPLAPRQQYDSEIVNLLDVIDPEVSTLSTLTNVQNSLFIPDLGRWINRQPTYTLTRHPSDIPEVESPRDDEDLAREEGAETPKEPPQAERTRSLSTIASTISEGRYAILPEGVTLEGWTKANKAELDDLVRHMLHSRRAKIKRGLKGFGQYVRRPLGFFVTLYATLITLFGLAWVLFLIGWVNVGGRQLYVINVIDNVLVALFAVMGDGLAPFRAVDTYHMIFIAHYHHLTWRKRKEWELPKLQDKNDLPAERKTNTMNPDVDLENMAATAAETGTAEEAEFTVLTPRQQLRLQHHQRKFAKAHTFYKPHEVLTHHAFPLRLLVAIVVLLDCHSLFQIALGTCTWSISYKVRPFALTTVILCCSIACNITAGVLISVGDHRTRKREVIEKLFRQELTSQAIAKLEKRYRKESDSNEASDSNNELVPRINEPS</sequence>